<evidence type="ECO:0000256" key="3">
    <source>
        <dbReference type="ARBA" id="ARBA00023163"/>
    </source>
</evidence>
<evidence type="ECO:0000313" key="7">
    <source>
        <dbReference type="Proteomes" id="UP000584374"/>
    </source>
</evidence>
<evidence type="ECO:0000259" key="4">
    <source>
        <dbReference type="PROSITE" id="PS51077"/>
    </source>
</evidence>
<dbReference type="PANTHER" id="PTHR30136">
    <property type="entry name" value="HELIX-TURN-HELIX TRANSCRIPTIONAL REGULATOR, ICLR FAMILY"/>
    <property type="match status" value="1"/>
</dbReference>
<evidence type="ECO:0000313" key="6">
    <source>
        <dbReference type="EMBL" id="MBB5159436.1"/>
    </source>
</evidence>
<dbReference type="SMART" id="SM00346">
    <property type="entry name" value="HTH_ICLR"/>
    <property type="match status" value="1"/>
</dbReference>
<dbReference type="InterPro" id="IPR029016">
    <property type="entry name" value="GAF-like_dom_sf"/>
</dbReference>
<dbReference type="SUPFAM" id="SSF55781">
    <property type="entry name" value="GAF domain-like"/>
    <property type="match status" value="1"/>
</dbReference>
<evidence type="ECO:0000259" key="5">
    <source>
        <dbReference type="PROSITE" id="PS51078"/>
    </source>
</evidence>
<dbReference type="GO" id="GO:0003677">
    <property type="term" value="F:DNA binding"/>
    <property type="evidence" value="ECO:0007669"/>
    <property type="project" value="UniProtKB-KW"/>
</dbReference>
<dbReference type="PANTHER" id="PTHR30136:SF24">
    <property type="entry name" value="HTH-TYPE TRANSCRIPTIONAL REPRESSOR ALLR"/>
    <property type="match status" value="1"/>
</dbReference>
<keyword evidence="1" id="KW-0805">Transcription regulation</keyword>
<comment type="caution">
    <text evidence="6">The sequence shown here is derived from an EMBL/GenBank/DDBJ whole genome shotgun (WGS) entry which is preliminary data.</text>
</comment>
<proteinExistence type="predicted"/>
<dbReference type="GO" id="GO:0003700">
    <property type="term" value="F:DNA-binding transcription factor activity"/>
    <property type="evidence" value="ECO:0007669"/>
    <property type="project" value="TreeGrafter"/>
</dbReference>
<keyword evidence="7" id="KW-1185">Reference proteome</keyword>
<dbReference type="InterPro" id="IPR050707">
    <property type="entry name" value="HTH_MetabolicPath_Reg"/>
</dbReference>
<dbReference type="Gene3D" id="3.30.450.40">
    <property type="match status" value="1"/>
</dbReference>
<dbReference type="AlphaFoldDB" id="A0A840QG49"/>
<dbReference type="Proteomes" id="UP000584374">
    <property type="component" value="Unassembled WGS sequence"/>
</dbReference>
<dbReference type="PROSITE" id="PS51078">
    <property type="entry name" value="ICLR_ED"/>
    <property type="match status" value="1"/>
</dbReference>
<dbReference type="InterPro" id="IPR005471">
    <property type="entry name" value="Tscrpt_reg_IclR_N"/>
</dbReference>
<feature type="domain" description="IclR-ED" evidence="5">
    <location>
        <begin position="60"/>
        <end position="242"/>
    </location>
</feature>
<dbReference type="SUPFAM" id="SSF46785">
    <property type="entry name" value="Winged helix' DNA-binding domain"/>
    <property type="match status" value="1"/>
</dbReference>
<organism evidence="6 7">
    <name type="scientific">Saccharopolyspora phatthalungensis</name>
    <dbReference type="NCBI Taxonomy" id="664693"/>
    <lineage>
        <taxon>Bacteria</taxon>
        <taxon>Bacillati</taxon>
        <taxon>Actinomycetota</taxon>
        <taxon>Actinomycetes</taxon>
        <taxon>Pseudonocardiales</taxon>
        <taxon>Pseudonocardiaceae</taxon>
        <taxon>Saccharopolyspora</taxon>
    </lineage>
</organism>
<name>A0A840QG49_9PSEU</name>
<accession>A0A840QG49</accession>
<dbReference type="Pfam" id="PF01614">
    <property type="entry name" value="IclR_C"/>
    <property type="match status" value="1"/>
</dbReference>
<sequence>MDRTLLLLRFLAERSELKLSEVRAHLGVGQSTAHRLLAMLVYRGFAVQDPASRTYRAGPALFEIGRTVGDGFDLVREVRPVLAWLAEKCGETVHLGVLDGTQVRYLDVIESLSPLRVTGRTGQSRPAHATSIGKAMLATADDDHVRSLYLGGELPSQTARTITDLDALIAELSRTRARGYGRNRGEMEVGVCSIGIGIVHPARGLLGGLSIAAPEARWSAAIEKGHVGVLRAAAAQVVTAVP</sequence>
<dbReference type="Gene3D" id="1.10.10.10">
    <property type="entry name" value="Winged helix-like DNA-binding domain superfamily/Winged helix DNA-binding domain"/>
    <property type="match status" value="1"/>
</dbReference>
<keyword evidence="3" id="KW-0804">Transcription</keyword>
<dbReference type="InterPro" id="IPR014757">
    <property type="entry name" value="Tscrpt_reg_IclR_C"/>
</dbReference>
<dbReference type="EMBL" id="JACHIW010000002">
    <property type="protein sequence ID" value="MBB5159436.1"/>
    <property type="molecule type" value="Genomic_DNA"/>
</dbReference>
<dbReference type="RefSeq" id="WP_184731834.1">
    <property type="nucleotide sequence ID" value="NZ_JACHIW010000002.1"/>
</dbReference>
<protein>
    <submittedName>
        <fullName evidence="6">DNA-binding IclR family transcriptional regulator</fullName>
    </submittedName>
</protein>
<reference evidence="6 7" key="1">
    <citation type="submission" date="2020-08" db="EMBL/GenBank/DDBJ databases">
        <title>Sequencing the genomes of 1000 actinobacteria strains.</title>
        <authorList>
            <person name="Klenk H.-P."/>
        </authorList>
    </citation>
    <scope>NUCLEOTIDE SEQUENCE [LARGE SCALE GENOMIC DNA]</scope>
    <source>
        <strain evidence="6 7">DSM 45584</strain>
    </source>
</reference>
<feature type="domain" description="HTH iclR-type" evidence="4">
    <location>
        <begin position="1"/>
        <end position="59"/>
    </location>
</feature>
<evidence type="ECO:0000256" key="2">
    <source>
        <dbReference type="ARBA" id="ARBA00023125"/>
    </source>
</evidence>
<dbReference type="InterPro" id="IPR036388">
    <property type="entry name" value="WH-like_DNA-bd_sf"/>
</dbReference>
<dbReference type="InterPro" id="IPR036390">
    <property type="entry name" value="WH_DNA-bd_sf"/>
</dbReference>
<dbReference type="Pfam" id="PF09339">
    <property type="entry name" value="HTH_IclR"/>
    <property type="match status" value="1"/>
</dbReference>
<gene>
    <name evidence="6" type="ORF">BJ970_007035</name>
</gene>
<dbReference type="GO" id="GO:0045892">
    <property type="term" value="P:negative regulation of DNA-templated transcription"/>
    <property type="evidence" value="ECO:0007669"/>
    <property type="project" value="TreeGrafter"/>
</dbReference>
<dbReference type="PROSITE" id="PS51077">
    <property type="entry name" value="HTH_ICLR"/>
    <property type="match status" value="1"/>
</dbReference>
<evidence type="ECO:0000256" key="1">
    <source>
        <dbReference type="ARBA" id="ARBA00023015"/>
    </source>
</evidence>
<keyword evidence="2 6" id="KW-0238">DNA-binding</keyword>